<evidence type="ECO:0000256" key="2">
    <source>
        <dbReference type="SAM" id="Phobius"/>
    </source>
</evidence>
<feature type="transmembrane region" description="Helical" evidence="2">
    <location>
        <begin position="31"/>
        <end position="52"/>
    </location>
</feature>
<proteinExistence type="predicted"/>
<keyword evidence="4" id="KW-1185">Reference proteome</keyword>
<feature type="region of interest" description="Disordered" evidence="1">
    <location>
        <begin position="1"/>
        <end position="25"/>
    </location>
</feature>
<dbReference type="AlphaFoldDB" id="A0A2A9F237"/>
<protein>
    <submittedName>
        <fullName evidence="3">Uncharacterized protein</fullName>
    </submittedName>
</protein>
<evidence type="ECO:0000256" key="1">
    <source>
        <dbReference type="SAM" id="MobiDB-lite"/>
    </source>
</evidence>
<dbReference type="Gene3D" id="2.60.450.20">
    <property type="match status" value="1"/>
</dbReference>
<dbReference type="InterPro" id="IPR047002">
    <property type="entry name" value="Tcp10_C_sf"/>
</dbReference>
<sequence>MTGTRDLSPTVPPATGPGAPEPRGRSGVGRVLLVVGVTFAALAAVWGGVHLVDLALTDTTRTQDSYGASPRVELVADGEVTVRAADDATGVDVDLVSRGGLVTPEHTVQELGDALVVTNECPPWAALVSWTCSGGIDAVVPAGTEVVVRTSNGDVLAAGPVGSADIDTSNGRVRAEGVGGDLVARSSNGDVEAVDVDGRAELRTSNGGIEVRDVTGDVDARTSNGRVDVAAVTGDLTAQTSNGRVEVSDVGGSADVRSSNGRVDVAAVAGDVFARTSNGDVTVVGDGEPVRLTLDTSNGDEIIEGATDPAATRSVEIRSSNGDVAFLAP</sequence>
<dbReference type="RefSeq" id="WP_098464767.1">
    <property type="nucleotide sequence ID" value="NZ_PDJJ01000001.1"/>
</dbReference>
<keyword evidence="2" id="KW-1133">Transmembrane helix</keyword>
<evidence type="ECO:0000313" key="4">
    <source>
        <dbReference type="Proteomes" id="UP000224130"/>
    </source>
</evidence>
<organism evidence="3 4">
    <name type="scientific">Isoptericola jiangsuensis</name>
    <dbReference type="NCBI Taxonomy" id="548579"/>
    <lineage>
        <taxon>Bacteria</taxon>
        <taxon>Bacillati</taxon>
        <taxon>Actinomycetota</taxon>
        <taxon>Actinomycetes</taxon>
        <taxon>Micrococcales</taxon>
        <taxon>Promicromonosporaceae</taxon>
        <taxon>Isoptericola</taxon>
    </lineage>
</organism>
<evidence type="ECO:0000313" key="3">
    <source>
        <dbReference type="EMBL" id="PFG44580.1"/>
    </source>
</evidence>
<comment type="caution">
    <text evidence="3">The sequence shown here is derived from an EMBL/GenBank/DDBJ whole genome shotgun (WGS) entry which is preliminary data.</text>
</comment>
<keyword evidence="2" id="KW-0812">Transmembrane</keyword>
<dbReference type="Proteomes" id="UP000224130">
    <property type="component" value="Unassembled WGS sequence"/>
</dbReference>
<reference evidence="3 4" key="1">
    <citation type="submission" date="2017-10" db="EMBL/GenBank/DDBJ databases">
        <title>Sequencing the genomes of 1000 actinobacteria strains.</title>
        <authorList>
            <person name="Klenk H.-P."/>
        </authorList>
    </citation>
    <scope>NUCLEOTIDE SEQUENCE [LARGE SCALE GENOMIC DNA]</scope>
    <source>
        <strain evidence="3 4">DSM 21863</strain>
    </source>
</reference>
<gene>
    <name evidence="3" type="ORF">ATJ88_3309</name>
</gene>
<accession>A0A2A9F237</accession>
<name>A0A2A9F237_9MICO</name>
<dbReference type="EMBL" id="PDJJ01000001">
    <property type="protein sequence ID" value="PFG44580.1"/>
    <property type="molecule type" value="Genomic_DNA"/>
</dbReference>
<keyword evidence="2" id="KW-0472">Membrane</keyword>